<evidence type="ECO:0000256" key="6">
    <source>
        <dbReference type="ARBA" id="ARBA00022932"/>
    </source>
</evidence>
<dbReference type="EC" id="2.7.7.7" evidence="1 9"/>
<dbReference type="InterPro" id="IPR008921">
    <property type="entry name" value="DNA_pol3_clamp-load_cplx_C"/>
</dbReference>
<evidence type="ECO:0000256" key="8">
    <source>
        <dbReference type="ARBA" id="ARBA00049244"/>
    </source>
</evidence>
<keyword evidence="4 12" id="KW-0548">Nucleotidyltransferase</keyword>
<dbReference type="EMBL" id="CP016397">
    <property type="protein sequence ID" value="ASQ45766.1"/>
    <property type="molecule type" value="Genomic_DNA"/>
</dbReference>
<dbReference type="Gene3D" id="1.20.272.10">
    <property type="match status" value="1"/>
</dbReference>
<proteinExistence type="inferred from homology"/>
<evidence type="ECO:0000256" key="5">
    <source>
        <dbReference type="ARBA" id="ARBA00022705"/>
    </source>
</evidence>
<evidence type="ECO:0000256" key="9">
    <source>
        <dbReference type="NCBIfam" id="TIGR01128"/>
    </source>
</evidence>
<evidence type="ECO:0000256" key="7">
    <source>
        <dbReference type="ARBA" id="ARBA00034754"/>
    </source>
</evidence>
<dbReference type="Gene3D" id="1.10.8.60">
    <property type="match status" value="1"/>
</dbReference>
<comment type="catalytic activity">
    <reaction evidence="8">
        <text>DNA(n) + a 2'-deoxyribonucleoside 5'-triphosphate = DNA(n+1) + diphosphate</text>
        <dbReference type="Rhea" id="RHEA:22508"/>
        <dbReference type="Rhea" id="RHEA-COMP:17339"/>
        <dbReference type="Rhea" id="RHEA-COMP:17340"/>
        <dbReference type="ChEBI" id="CHEBI:33019"/>
        <dbReference type="ChEBI" id="CHEBI:61560"/>
        <dbReference type="ChEBI" id="CHEBI:173112"/>
        <dbReference type="EC" id="2.7.7.7"/>
    </reaction>
</comment>
<keyword evidence="6" id="KW-0239">DNA-directed DNA polymerase</keyword>
<feature type="domain" description="DNA polymerase III delta subunit-like C-terminal" evidence="11">
    <location>
        <begin position="212"/>
        <end position="317"/>
    </location>
</feature>
<dbReference type="Gene3D" id="3.40.50.300">
    <property type="entry name" value="P-loop containing nucleotide triphosphate hydrolases"/>
    <property type="match status" value="1"/>
</dbReference>
<evidence type="ECO:0000256" key="2">
    <source>
        <dbReference type="ARBA" id="ARBA00017703"/>
    </source>
</evidence>
<accession>A0A222P1Q8</accession>
<evidence type="ECO:0000256" key="1">
    <source>
        <dbReference type="ARBA" id="ARBA00012417"/>
    </source>
</evidence>
<dbReference type="InterPro" id="IPR005790">
    <property type="entry name" value="DNA_polIII_delta"/>
</dbReference>
<reference evidence="13" key="1">
    <citation type="submission" date="2016-07" db="EMBL/GenBank/DDBJ databases">
        <authorList>
            <person name="Florea S."/>
            <person name="Webb J.S."/>
            <person name="Jaromczyk J."/>
            <person name="Schardl C.L."/>
        </authorList>
    </citation>
    <scope>NUCLEOTIDE SEQUENCE [LARGE SCALE GENOMIC DNA]</scope>
    <source>
        <strain evidence="13">CDC-D5610</strain>
    </source>
</reference>
<dbReference type="Pfam" id="PF21694">
    <property type="entry name" value="DNA_pol3_delta_C"/>
    <property type="match status" value="1"/>
</dbReference>
<dbReference type="NCBIfam" id="TIGR01128">
    <property type="entry name" value="holA"/>
    <property type="match status" value="1"/>
</dbReference>
<gene>
    <name evidence="12" type="primary">holA</name>
    <name evidence="12" type="ORF">clem_06055</name>
</gene>
<sequence length="340" mass="38758">MLIKHQALDAYLTRHPLAAVYVLLGQDHFLLTEAATAIKQRWQQQSPETEESIISINGSSDWAFVEEKATSYSLFSPFILLDIRYEKQTLDATGKNFISNYLQHINHSCLLLIRSPNLTSKQLQSFTNNKAIHIVQVYPLDSIAMQQWIKEQLVKRGINFEAELPAVISQYTQGNMLACAQALDKIQLVADDSVFTLAKAKEQLVDQCNYQLYELSDACLLQDAHKVIQHLRYANNSDVEPTLILWLLAQDIRNLLQLLEMTQQSISFSTACTQLKIWAQKGKLYQSALKRLPKNILVQLLQFCKMLDEQIKSNQRNQIWPGLENVALSLCLGKQVGYFG</sequence>
<dbReference type="Pfam" id="PF06144">
    <property type="entry name" value="DNA_pol3_delta"/>
    <property type="match status" value="1"/>
</dbReference>
<dbReference type="AlphaFoldDB" id="A0A222P1Q8"/>
<dbReference type="GO" id="GO:0009360">
    <property type="term" value="C:DNA polymerase III complex"/>
    <property type="evidence" value="ECO:0007669"/>
    <property type="project" value="UniProtKB-UniRule"/>
</dbReference>
<dbReference type="RefSeq" id="WP_094090794.1">
    <property type="nucleotide sequence ID" value="NZ_CP016397.1"/>
</dbReference>
<evidence type="ECO:0000313" key="12">
    <source>
        <dbReference type="EMBL" id="ASQ45766.1"/>
    </source>
</evidence>
<dbReference type="OrthoDB" id="9770982at2"/>
<dbReference type="GO" id="GO:0006261">
    <property type="term" value="P:DNA-templated DNA replication"/>
    <property type="evidence" value="ECO:0007669"/>
    <property type="project" value="TreeGrafter"/>
</dbReference>
<dbReference type="KEGG" id="lcd:clem_06055"/>
<dbReference type="GO" id="GO:0003677">
    <property type="term" value="F:DNA binding"/>
    <property type="evidence" value="ECO:0007669"/>
    <property type="project" value="InterPro"/>
</dbReference>
<keyword evidence="5" id="KW-0235">DNA replication</keyword>
<dbReference type="Proteomes" id="UP000201728">
    <property type="component" value="Chromosome"/>
</dbReference>
<evidence type="ECO:0000259" key="11">
    <source>
        <dbReference type="Pfam" id="PF21694"/>
    </source>
</evidence>
<dbReference type="SUPFAM" id="SSF52540">
    <property type="entry name" value="P-loop containing nucleoside triphosphate hydrolases"/>
    <property type="match status" value="1"/>
</dbReference>
<evidence type="ECO:0000259" key="10">
    <source>
        <dbReference type="Pfam" id="PF06144"/>
    </source>
</evidence>
<dbReference type="PANTHER" id="PTHR34388">
    <property type="entry name" value="DNA POLYMERASE III SUBUNIT DELTA"/>
    <property type="match status" value="1"/>
</dbReference>
<dbReference type="InterPro" id="IPR048466">
    <property type="entry name" value="DNA_pol3_delta-like_C"/>
</dbReference>
<name>A0A222P1Q8_9GAMM</name>
<evidence type="ECO:0000313" key="13">
    <source>
        <dbReference type="Proteomes" id="UP000201728"/>
    </source>
</evidence>
<comment type="similarity">
    <text evidence="7">Belongs to the DNA polymerase HolA subunit family.</text>
</comment>
<evidence type="ECO:0000256" key="4">
    <source>
        <dbReference type="ARBA" id="ARBA00022695"/>
    </source>
</evidence>
<evidence type="ECO:0000256" key="3">
    <source>
        <dbReference type="ARBA" id="ARBA00022679"/>
    </source>
</evidence>
<dbReference type="GO" id="GO:0003887">
    <property type="term" value="F:DNA-directed DNA polymerase activity"/>
    <property type="evidence" value="ECO:0007669"/>
    <property type="project" value="UniProtKB-UniRule"/>
</dbReference>
<feature type="domain" description="DNA polymerase III delta N-terminal" evidence="10">
    <location>
        <begin position="21"/>
        <end position="126"/>
    </location>
</feature>
<dbReference type="SUPFAM" id="SSF48019">
    <property type="entry name" value="post-AAA+ oligomerization domain-like"/>
    <property type="match status" value="1"/>
</dbReference>
<keyword evidence="3 12" id="KW-0808">Transferase</keyword>
<protein>
    <recommendedName>
        <fullName evidence="2 9">DNA polymerase III subunit delta</fullName>
        <ecNumber evidence="1 9">2.7.7.7</ecNumber>
    </recommendedName>
</protein>
<organism evidence="12 13">
    <name type="scientific">Legionella clemsonensis</name>
    <dbReference type="NCBI Taxonomy" id="1867846"/>
    <lineage>
        <taxon>Bacteria</taxon>
        <taxon>Pseudomonadati</taxon>
        <taxon>Pseudomonadota</taxon>
        <taxon>Gammaproteobacteria</taxon>
        <taxon>Legionellales</taxon>
        <taxon>Legionellaceae</taxon>
        <taxon>Legionella</taxon>
    </lineage>
</organism>
<dbReference type="InterPro" id="IPR027417">
    <property type="entry name" value="P-loop_NTPase"/>
</dbReference>
<dbReference type="InterPro" id="IPR010372">
    <property type="entry name" value="DNA_pol3_delta_N"/>
</dbReference>
<dbReference type="PANTHER" id="PTHR34388:SF1">
    <property type="entry name" value="DNA POLYMERASE III SUBUNIT DELTA"/>
    <property type="match status" value="1"/>
</dbReference>
<keyword evidence="13" id="KW-1185">Reference proteome</keyword>